<keyword evidence="3" id="KW-1185">Reference proteome</keyword>
<feature type="region of interest" description="Disordered" evidence="1">
    <location>
        <begin position="38"/>
        <end position="67"/>
    </location>
</feature>
<dbReference type="OrthoDB" id="2680718at2"/>
<protein>
    <submittedName>
        <fullName evidence="2">Uncharacterized protein</fullName>
    </submittedName>
</protein>
<dbReference type="EMBL" id="QXJM01000027">
    <property type="protein sequence ID" value="RIE04182.1"/>
    <property type="molecule type" value="Genomic_DNA"/>
</dbReference>
<name>A0A398CP75_9BACL</name>
<proteinExistence type="predicted"/>
<sequence length="100" mass="10470">MDMQPMHATFENQDDAEEAVRKLSALRGDRFRLEKVAGKPAGVDSDASIEAAGSLGDPDSAFSSNETGGVPAFTLSANIPAEALERARTVIEQAGGSFSE</sequence>
<dbReference type="AlphaFoldDB" id="A0A398CP75"/>
<accession>A0A398CP75</accession>
<evidence type="ECO:0000313" key="3">
    <source>
        <dbReference type="Proteomes" id="UP000266340"/>
    </source>
</evidence>
<evidence type="ECO:0000313" key="2">
    <source>
        <dbReference type="EMBL" id="RIE04182.1"/>
    </source>
</evidence>
<gene>
    <name evidence="2" type="ORF">D3H35_06060</name>
</gene>
<reference evidence="2 3" key="1">
    <citation type="submission" date="2018-09" db="EMBL/GenBank/DDBJ databases">
        <title>Cohnella cavernae sp. nov., isolated from a karst cave.</title>
        <authorList>
            <person name="Zhu H."/>
        </authorList>
    </citation>
    <scope>NUCLEOTIDE SEQUENCE [LARGE SCALE GENOMIC DNA]</scope>
    <source>
        <strain evidence="2 3">K2E09-144</strain>
    </source>
</reference>
<comment type="caution">
    <text evidence="2">The sequence shown here is derived from an EMBL/GenBank/DDBJ whole genome shotgun (WGS) entry which is preliminary data.</text>
</comment>
<dbReference type="RefSeq" id="WP_119148227.1">
    <property type="nucleotide sequence ID" value="NZ_JBHSOV010000042.1"/>
</dbReference>
<organism evidence="2 3">
    <name type="scientific">Cohnella faecalis</name>
    <dbReference type="NCBI Taxonomy" id="2315694"/>
    <lineage>
        <taxon>Bacteria</taxon>
        <taxon>Bacillati</taxon>
        <taxon>Bacillota</taxon>
        <taxon>Bacilli</taxon>
        <taxon>Bacillales</taxon>
        <taxon>Paenibacillaceae</taxon>
        <taxon>Cohnella</taxon>
    </lineage>
</organism>
<evidence type="ECO:0000256" key="1">
    <source>
        <dbReference type="SAM" id="MobiDB-lite"/>
    </source>
</evidence>
<dbReference type="Proteomes" id="UP000266340">
    <property type="component" value="Unassembled WGS sequence"/>
</dbReference>